<feature type="region of interest" description="Disordered" evidence="6">
    <location>
        <begin position="446"/>
        <end position="500"/>
    </location>
</feature>
<dbReference type="SUPFAM" id="SSF51905">
    <property type="entry name" value="FAD/NAD(P)-binding domain"/>
    <property type="match status" value="1"/>
</dbReference>
<dbReference type="InterPro" id="IPR036188">
    <property type="entry name" value="FAD/NAD-bd_sf"/>
</dbReference>
<accession>A0AAV5GXQ5</accession>
<dbReference type="InterPro" id="IPR050493">
    <property type="entry name" value="FAD-dep_Monooxygenase_BioMet"/>
</dbReference>
<evidence type="ECO:0000313" key="9">
    <source>
        <dbReference type="Proteomes" id="UP001342314"/>
    </source>
</evidence>
<protein>
    <recommendedName>
        <fullName evidence="7">FAD-binding domain-containing protein</fullName>
    </recommendedName>
</protein>
<keyword evidence="2" id="KW-0285">Flavoprotein</keyword>
<sequence>MAFSSLASNRLRVIIVGTGFAGLAAAIACARQNFAVTVLERSSGLSPHGDSILFGSNASKLLHRWDVGADMYKRGASRGKWIFKTQQGEDIWVEDLDEFPAIYGAPILQGKRASFLGSLGVEARLLGVQIRYESEVVKYWDSAEEPAVVLASGEVVSGDVVIVADGVHSPARHLLASRDRPAVPKRPSGYSIHRAVMTSGAIASDATCADFLDGTIRTWVGDDCHVCTYPMEHGNALAFTFTHRDEQREASLDWRNKKPIAEATEQLDASWDPALRAVLAHFPSTLHWQILDETPETEWISAGGKIGFIGDAVHAMMPTSLQGGSQSIEDAATIALCLAMAGSDPAGVRVALETYESLRRPRVQQAQSLGKQQQDLWHSFASRASSSTSSPPRPSSLRPLSFALYAHDAEHFALVNFPAYAQANDPDFVMQRRWVVEAARNAGIDLAQVPRPPAGGHGSTSESDGPLEVLRERGNGSERAAESTAKVLRTRRSTLLRRRS</sequence>
<feature type="compositionally biased region" description="Basic and acidic residues" evidence="6">
    <location>
        <begin position="469"/>
        <end position="481"/>
    </location>
</feature>
<dbReference type="GO" id="GO:0004497">
    <property type="term" value="F:monooxygenase activity"/>
    <property type="evidence" value="ECO:0007669"/>
    <property type="project" value="UniProtKB-KW"/>
</dbReference>
<reference evidence="8 9" key="1">
    <citation type="submission" date="2021-12" db="EMBL/GenBank/DDBJ databases">
        <title>High titer production of polyol ester of fatty acids by Rhodotorula paludigena BS15 towards product separation-free biomass refinery.</title>
        <authorList>
            <person name="Mano J."/>
            <person name="Ono H."/>
            <person name="Tanaka T."/>
            <person name="Naito K."/>
            <person name="Sushida H."/>
            <person name="Ike M."/>
            <person name="Tokuyasu K."/>
            <person name="Kitaoka M."/>
        </authorList>
    </citation>
    <scope>NUCLEOTIDE SEQUENCE [LARGE SCALE GENOMIC DNA]</scope>
    <source>
        <strain evidence="8 9">BS15</strain>
    </source>
</reference>
<dbReference type="SUPFAM" id="SSF54373">
    <property type="entry name" value="FAD-linked reductases, C-terminal domain"/>
    <property type="match status" value="1"/>
</dbReference>
<feature type="compositionally biased region" description="Basic residues" evidence="6">
    <location>
        <begin position="488"/>
        <end position="500"/>
    </location>
</feature>
<dbReference type="PANTHER" id="PTHR13789">
    <property type="entry name" value="MONOOXYGENASE"/>
    <property type="match status" value="1"/>
</dbReference>
<dbReference type="Pfam" id="PF01494">
    <property type="entry name" value="FAD_binding_3"/>
    <property type="match status" value="1"/>
</dbReference>
<dbReference type="Proteomes" id="UP001342314">
    <property type="component" value="Unassembled WGS sequence"/>
</dbReference>
<organism evidence="8 9">
    <name type="scientific">Rhodotorula paludigena</name>
    <dbReference type="NCBI Taxonomy" id="86838"/>
    <lineage>
        <taxon>Eukaryota</taxon>
        <taxon>Fungi</taxon>
        <taxon>Dikarya</taxon>
        <taxon>Basidiomycota</taxon>
        <taxon>Pucciniomycotina</taxon>
        <taxon>Microbotryomycetes</taxon>
        <taxon>Sporidiobolales</taxon>
        <taxon>Sporidiobolaceae</taxon>
        <taxon>Rhodotorula</taxon>
    </lineage>
</organism>
<feature type="domain" description="FAD-binding" evidence="7">
    <location>
        <begin position="11"/>
        <end position="366"/>
    </location>
</feature>
<keyword evidence="3" id="KW-0274">FAD</keyword>
<evidence type="ECO:0000256" key="3">
    <source>
        <dbReference type="ARBA" id="ARBA00022827"/>
    </source>
</evidence>
<dbReference type="AlphaFoldDB" id="A0AAV5GXQ5"/>
<dbReference type="InterPro" id="IPR002938">
    <property type="entry name" value="FAD-bd"/>
</dbReference>
<proteinExistence type="inferred from homology"/>
<dbReference type="PRINTS" id="PR00420">
    <property type="entry name" value="RNGMNOXGNASE"/>
</dbReference>
<comment type="caution">
    <text evidence="8">The sequence shown here is derived from an EMBL/GenBank/DDBJ whole genome shotgun (WGS) entry which is preliminary data.</text>
</comment>
<dbReference type="PANTHER" id="PTHR13789:SF236">
    <property type="entry name" value="MONOOXYGENASE, PUTATIVE (AFU_ORTHOLOGUE AFUA_6G12060)-RELATED"/>
    <property type="match status" value="1"/>
</dbReference>
<evidence type="ECO:0000259" key="7">
    <source>
        <dbReference type="Pfam" id="PF01494"/>
    </source>
</evidence>
<keyword evidence="9" id="KW-1185">Reference proteome</keyword>
<dbReference type="Gene3D" id="3.50.50.60">
    <property type="entry name" value="FAD/NAD(P)-binding domain"/>
    <property type="match status" value="1"/>
</dbReference>
<name>A0AAV5GXQ5_9BASI</name>
<comment type="similarity">
    <text evidence="1">Belongs to the paxM FAD-dependent monooxygenase family.</text>
</comment>
<gene>
    <name evidence="8" type="ORF">Rhopal_007831-T1</name>
</gene>
<keyword evidence="4" id="KW-0560">Oxidoreductase</keyword>
<dbReference type="GO" id="GO:0071949">
    <property type="term" value="F:FAD binding"/>
    <property type="evidence" value="ECO:0007669"/>
    <property type="project" value="InterPro"/>
</dbReference>
<evidence type="ECO:0000256" key="4">
    <source>
        <dbReference type="ARBA" id="ARBA00023002"/>
    </source>
</evidence>
<evidence type="ECO:0000256" key="1">
    <source>
        <dbReference type="ARBA" id="ARBA00007992"/>
    </source>
</evidence>
<dbReference type="EMBL" id="BQKY01000018">
    <property type="protein sequence ID" value="GJN94739.1"/>
    <property type="molecule type" value="Genomic_DNA"/>
</dbReference>
<evidence type="ECO:0000256" key="6">
    <source>
        <dbReference type="SAM" id="MobiDB-lite"/>
    </source>
</evidence>
<keyword evidence="5" id="KW-0503">Monooxygenase</keyword>
<evidence type="ECO:0000256" key="2">
    <source>
        <dbReference type="ARBA" id="ARBA00022630"/>
    </source>
</evidence>
<evidence type="ECO:0000256" key="5">
    <source>
        <dbReference type="ARBA" id="ARBA00023033"/>
    </source>
</evidence>
<evidence type="ECO:0000313" key="8">
    <source>
        <dbReference type="EMBL" id="GJN94739.1"/>
    </source>
</evidence>